<feature type="domain" description="Coenzyme Q-binding protein COQ10 START" evidence="1">
    <location>
        <begin position="14"/>
        <end position="115"/>
    </location>
</feature>
<keyword evidence="3" id="KW-1185">Reference proteome</keyword>
<accession>A0ABT9NR01</accession>
<dbReference type="InterPro" id="IPR005031">
    <property type="entry name" value="COQ10_START"/>
</dbReference>
<dbReference type="Pfam" id="PF03364">
    <property type="entry name" value="Polyketide_cyc"/>
    <property type="match status" value="1"/>
</dbReference>
<evidence type="ECO:0000313" key="2">
    <source>
        <dbReference type="EMBL" id="MDP9822230.1"/>
    </source>
</evidence>
<comment type="caution">
    <text evidence="2">The sequence shown here is derived from an EMBL/GenBank/DDBJ whole genome shotgun (WGS) entry which is preliminary data.</text>
</comment>
<gene>
    <name evidence="2" type="ORF">J2S59_002039</name>
</gene>
<dbReference type="SUPFAM" id="SSF55961">
    <property type="entry name" value="Bet v1-like"/>
    <property type="match status" value="1"/>
</dbReference>
<proteinExistence type="predicted"/>
<dbReference type="Proteomes" id="UP001240447">
    <property type="component" value="Unassembled WGS sequence"/>
</dbReference>
<reference evidence="2 3" key="1">
    <citation type="submission" date="2023-07" db="EMBL/GenBank/DDBJ databases">
        <title>Sequencing the genomes of 1000 actinobacteria strains.</title>
        <authorList>
            <person name="Klenk H.-P."/>
        </authorList>
    </citation>
    <scope>NUCLEOTIDE SEQUENCE [LARGE SCALE GENOMIC DNA]</scope>
    <source>
        <strain evidence="2 3">GD13</strain>
    </source>
</reference>
<evidence type="ECO:0000313" key="3">
    <source>
        <dbReference type="Proteomes" id="UP001240447"/>
    </source>
</evidence>
<evidence type="ECO:0000259" key="1">
    <source>
        <dbReference type="Pfam" id="PF03364"/>
    </source>
</evidence>
<dbReference type="RefSeq" id="WP_068121482.1">
    <property type="nucleotide sequence ID" value="NZ_CCXJ01000375.1"/>
</dbReference>
<dbReference type="Gene3D" id="3.30.530.20">
    <property type="match status" value="1"/>
</dbReference>
<name>A0ABT9NR01_9ACTN</name>
<dbReference type="InterPro" id="IPR023393">
    <property type="entry name" value="START-like_dom_sf"/>
</dbReference>
<protein>
    <recommendedName>
        <fullName evidence="1">Coenzyme Q-binding protein COQ10 START domain-containing protein</fullName>
    </recommendedName>
</protein>
<organism evidence="2 3">
    <name type="scientific">Nocardioides massiliensis</name>
    <dbReference type="NCBI Taxonomy" id="1325935"/>
    <lineage>
        <taxon>Bacteria</taxon>
        <taxon>Bacillati</taxon>
        <taxon>Actinomycetota</taxon>
        <taxon>Actinomycetes</taxon>
        <taxon>Propionibacteriales</taxon>
        <taxon>Nocardioidaceae</taxon>
        <taxon>Nocardioides</taxon>
    </lineage>
</organism>
<dbReference type="EMBL" id="JAUSQM010000001">
    <property type="protein sequence ID" value="MDP9822230.1"/>
    <property type="molecule type" value="Genomic_DNA"/>
</dbReference>
<sequence>MSHHYRFSSTWTTPHPVAEVYDVLHDIRGYVAWWPQIRSIEEIDDRSGYARCRSFLPYSLRLLLRATVEDPDSGVLEVDVDGDLDGWCRWRMEPEGTATRLWFEQEVEARAPLLRRTGRLGRPVLEANHAWMMRGCRRGLERRLSRGPAGSTPR</sequence>